<reference evidence="2" key="1">
    <citation type="submission" date="2020-03" db="EMBL/GenBank/DDBJ databases">
        <authorList>
            <person name="Weist P."/>
        </authorList>
    </citation>
    <scope>NUCLEOTIDE SEQUENCE</scope>
</reference>
<dbReference type="AlphaFoldDB" id="A0A9N7V9A0"/>
<feature type="region of interest" description="Disordered" evidence="1">
    <location>
        <begin position="41"/>
        <end position="73"/>
    </location>
</feature>
<protein>
    <submittedName>
        <fullName evidence="2">Uncharacterized protein</fullName>
    </submittedName>
</protein>
<evidence type="ECO:0000313" key="2">
    <source>
        <dbReference type="EMBL" id="CAB1446543.1"/>
    </source>
</evidence>
<sequence>MKCHESKVQARWRDGVAYEERGGGLEASLGKKVAVKLISSFRDPGARPAKTHSEQQPPLQHSSNTTHFHKSQLFNSPVEHHLSGYPRRQPRAPRLADWFAKSPSLVNKAFMEAQLVKPVEAAAAVLARCFQRKRYAGR</sequence>
<comment type="caution">
    <text evidence="2">The sequence shown here is derived from an EMBL/GenBank/DDBJ whole genome shotgun (WGS) entry which is preliminary data.</text>
</comment>
<dbReference type="Proteomes" id="UP001153269">
    <property type="component" value="Unassembled WGS sequence"/>
</dbReference>
<organism evidence="2 3">
    <name type="scientific">Pleuronectes platessa</name>
    <name type="common">European plaice</name>
    <dbReference type="NCBI Taxonomy" id="8262"/>
    <lineage>
        <taxon>Eukaryota</taxon>
        <taxon>Metazoa</taxon>
        <taxon>Chordata</taxon>
        <taxon>Craniata</taxon>
        <taxon>Vertebrata</taxon>
        <taxon>Euteleostomi</taxon>
        <taxon>Actinopterygii</taxon>
        <taxon>Neopterygii</taxon>
        <taxon>Teleostei</taxon>
        <taxon>Neoteleostei</taxon>
        <taxon>Acanthomorphata</taxon>
        <taxon>Carangaria</taxon>
        <taxon>Pleuronectiformes</taxon>
        <taxon>Pleuronectoidei</taxon>
        <taxon>Pleuronectidae</taxon>
        <taxon>Pleuronectes</taxon>
    </lineage>
</organism>
<keyword evidence="3" id="KW-1185">Reference proteome</keyword>
<evidence type="ECO:0000256" key="1">
    <source>
        <dbReference type="SAM" id="MobiDB-lite"/>
    </source>
</evidence>
<name>A0A9N7V9A0_PLEPL</name>
<feature type="compositionally biased region" description="Polar residues" evidence="1">
    <location>
        <begin position="54"/>
        <end position="66"/>
    </location>
</feature>
<proteinExistence type="predicted"/>
<evidence type="ECO:0000313" key="3">
    <source>
        <dbReference type="Proteomes" id="UP001153269"/>
    </source>
</evidence>
<dbReference type="EMBL" id="CADEAL010003919">
    <property type="protein sequence ID" value="CAB1446543.1"/>
    <property type="molecule type" value="Genomic_DNA"/>
</dbReference>
<accession>A0A9N7V9A0</accession>
<gene>
    <name evidence="2" type="ORF">PLEPLA_LOCUS34268</name>
</gene>